<accession>A0A9X7Z7R1</accession>
<dbReference type="EMBL" id="CP071182">
    <property type="protein sequence ID" value="QSO48692.1"/>
    <property type="molecule type" value="Genomic_DNA"/>
</dbReference>
<dbReference type="Pfam" id="PF07731">
    <property type="entry name" value="Cu-oxidase_2"/>
    <property type="match status" value="1"/>
</dbReference>
<evidence type="ECO:0000259" key="1">
    <source>
        <dbReference type="Pfam" id="PF07731"/>
    </source>
</evidence>
<dbReference type="PANTHER" id="PTHR11709">
    <property type="entry name" value="MULTI-COPPER OXIDASE"/>
    <property type="match status" value="1"/>
</dbReference>
<organism evidence="3 4">
    <name type="scientific">Alicyclobacillus mengziensis</name>
    <dbReference type="NCBI Taxonomy" id="2931921"/>
    <lineage>
        <taxon>Bacteria</taxon>
        <taxon>Bacillati</taxon>
        <taxon>Bacillota</taxon>
        <taxon>Bacilli</taxon>
        <taxon>Bacillales</taxon>
        <taxon>Alicyclobacillaceae</taxon>
        <taxon>Alicyclobacillus</taxon>
    </lineage>
</organism>
<protein>
    <submittedName>
        <fullName evidence="3">Copper oxidase</fullName>
    </submittedName>
</protein>
<dbReference type="InterPro" id="IPR045087">
    <property type="entry name" value="Cu-oxidase_fam"/>
</dbReference>
<dbReference type="GO" id="GO:0005507">
    <property type="term" value="F:copper ion binding"/>
    <property type="evidence" value="ECO:0007669"/>
    <property type="project" value="InterPro"/>
</dbReference>
<evidence type="ECO:0000313" key="3">
    <source>
        <dbReference type="EMBL" id="QSO48692.1"/>
    </source>
</evidence>
<dbReference type="RefSeq" id="WP_206658014.1">
    <property type="nucleotide sequence ID" value="NZ_CP071182.1"/>
</dbReference>
<dbReference type="SUPFAM" id="SSF49503">
    <property type="entry name" value="Cupredoxins"/>
    <property type="match status" value="2"/>
</dbReference>
<dbReference type="CDD" id="cd04202">
    <property type="entry name" value="CuRO_D2_2dMcoN_like"/>
    <property type="match status" value="1"/>
</dbReference>
<sequence length="331" mass="36954">MHSVRIGKTKLVAPNLTFLPYRLHNGFKQFLLVAEPVEQTLTSGVAIRAWGYNGSTPGPVILVNQGDRVQVALTNQLPENTSVHWHGLIVPNEVDGVPEIGAGPMIKPGETYVYDFEIQQCGTFMYHSHVISAQQEMMGLGGMLISLPARLNTDREYIILLQEWAVQTGADMGMGGMKMDTTPTSTKAGSMQSPMNEKMAGDTQVSSQVVDINPMSMDFNYFTLNGKVFPDTEQLRVRYGERVRIRLGNLSMNSHPMHLHGHEYRVVASDGRNLPVEWFKNTINVAPGETWDIEFKANNPGTWAFHCHKPHHTTNEHKTDMGGMFTVVKYV</sequence>
<dbReference type="Proteomes" id="UP000663505">
    <property type="component" value="Chromosome"/>
</dbReference>
<dbReference type="InterPro" id="IPR011707">
    <property type="entry name" value="Cu-oxidase-like_N"/>
</dbReference>
<dbReference type="InterPro" id="IPR008972">
    <property type="entry name" value="Cupredoxin"/>
</dbReference>
<dbReference type="KEGG" id="afx:JZ786_06930"/>
<evidence type="ECO:0000313" key="4">
    <source>
        <dbReference type="Proteomes" id="UP000663505"/>
    </source>
</evidence>
<feature type="domain" description="Plastocyanin-like" evidence="1">
    <location>
        <begin position="217"/>
        <end position="316"/>
    </location>
</feature>
<evidence type="ECO:0000259" key="2">
    <source>
        <dbReference type="Pfam" id="PF07732"/>
    </source>
</evidence>
<dbReference type="AlphaFoldDB" id="A0A9X7Z7R1"/>
<dbReference type="GO" id="GO:0016491">
    <property type="term" value="F:oxidoreductase activity"/>
    <property type="evidence" value="ECO:0007669"/>
    <property type="project" value="InterPro"/>
</dbReference>
<feature type="domain" description="Plastocyanin-like" evidence="2">
    <location>
        <begin position="41"/>
        <end position="145"/>
    </location>
</feature>
<reference evidence="3 4" key="1">
    <citation type="submission" date="2021-02" db="EMBL/GenBank/DDBJ databases">
        <title>Alicyclobacillus curvatus sp. nov. and Alicyclobacillus mengziensis sp. nov., two acidophilic bacteria isolated from acid mine drainage.</title>
        <authorList>
            <person name="Huang Y."/>
        </authorList>
    </citation>
    <scope>NUCLEOTIDE SEQUENCE [LARGE SCALE GENOMIC DNA]</scope>
    <source>
        <strain evidence="3 4">S30H14</strain>
    </source>
</reference>
<proteinExistence type="predicted"/>
<dbReference type="Gene3D" id="2.60.40.420">
    <property type="entry name" value="Cupredoxins - blue copper proteins"/>
    <property type="match status" value="2"/>
</dbReference>
<dbReference type="InterPro" id="IPR011706">
    <property type="entry name" value="Cu-oxidase_C"/>
</dbReference>
<gene>
    <name evidence="3" type="ORF">JZ786_06930</name>
</gene>
<dbReference type="Pfam" id="PF07732">
    <property type="entry name" value="Cu-oxidase_3"/>
    <property type="match status" value="1"/>
</dbReference>
<name>A0A9X7Z7R1_9BACL</name>
<dbReference type="CDD" id="cd13860">
    <property type="entry name" value="CuRO_1_2dMco_1"/>
    <property type="match status" value="1"/>
</dbReference>
<keyword evidence="4" id="KW-1185">Reference proteome</keyword>